<feature type="non-terminal residue" evidence="2">
    <location>
        <position position="1"/>
    </location>
</feature>
<gene>
    <name evidence="2" type="ORF">METZ01_LOCUS70729</name>
</gene>
<dbReference type="EMBL" id="UINC01004929">
    <property type="protein sequence ID" value="SVA17875.1"/>
    <property type="molecule type" value="Genomic_DNA"/>
</dbReference>
<dbReference type="InterPro" id="IPR032698">
    <property type="entry name" value="SirB1_N"/>
</dbReference>
<reference evidence="2" key="1">
    <citation type="submission" date="2018-05" db="EMBL/GenBank/DDBJ databases">
        <authorList>
            <person name="Lanie J.A."/>
            <person name="Ng W.-L."/>
            <person name="Kazmierczak K.M."/>
            <person name="Andrzejewski T.M."/>
            <person name="Davidsen T.M."/>
            <person name="Wayne K.J."/>
            <person name="Tettelin H."/>
            <person name="Glass J.I."/>
            <person name="Rusch D."/>
            <person name="Podicherti R."/>
            <person name="Tsui H.-C.T."/>
            <person name="Winkler M.E."/>
        </authorList>
    </citation>
    <scope>NUCLEOTIDE SEQUENCE</scope>
</reference>
<proteinExistence type="predicted"/>
<dbReference type="AlphaFoldDB" id="A0A381TP95"/>
<dbReference type="PANTHER" id="PTHR31350:SF21">
    <property type="entry name" value="F-BOX ONLY PROTEIN 21"/>
    <property type="match status" value="1"/>
</dbReference>
<evidence type="ECO:0000313" key="2">
    <source>
        <dbReference type="EMBL" id="SVA17875.1"/>
    </source>
</evidence>
<name>A0A381TP95_9ZZZZ</name>
<accession>A0A381TP95</accession>
<evidence type="ECO:0000259" key="1">
    <source>
        <dbReference type="Pfam" id="PF13369"/>
    </source>
</evidence>
<dbReference type="PANTHER" id="PTHR31350">
    <property type="entry name" value="SI:DKEY-261L7.2"/>
    <property type="match status" value="1"/>
</dbReference>
<organism evidence="2">
    <name type="scientific">marine metagenome</name>
    <dbReference type="NCBI Taxonomy" id="408172"/>
    <lineage>
        <taxon>unclassified sequences</taxon>
        <taxon>metagenomes</taxon>
        <taxon>ecological metagenomes</taxon>
    </lineage>
</organism>
<dbReference type="Pfam" id="PF13369">
    <property type="entry name" value="Transglut_core2"/>
    <property type="match status" value="1"/>
</dbReference>
<sequence length="275" mass="30352">VDRATLLQQLREAVSSKDADIDLAETALLLSALDEPSVDLVPYRQHLDLLASDIGVMTRPDSGLMECIDALRAVVYTTHGYSGDRRSYDDIENANLIRVIDRRRGIPVSLGIICIHAWRVQGWTAAGIHSPGHFLIQVSTTGELAILDPFHQARLLDESNLRERFTAVQEDSTENSMNGVVPVSNREILLRLQNNIRIRARQRGDTALALRTTESMLVLAKDAPVFRLEIAALKAKAGEIKAALSDIETLLDGHGAEELHEQAELLQATLKGRLN</sequence>
<feature type="domain" description="Protein SirB1 N-terminal" evidence="1">
    <location>
        <begin position="43"/>
        <end position="193"/>
    </location>
</feature>
<protein>
    <recommendedName>
        <fullName evidence="1">Protein SirB1 N-terminal domain-containing protein</fullName>
    </recommendedName>
</protein>